<dbReference type="GO" id="GO:0006352">
    <property type="term" value="P:DNA-templated transcription initiation"/>
    <property type="evidence" value="ECO:0007669"/>
    <property type="project" value="InterPro"/>
</dbReference>
<keyword evidence="6" id="KW-0804">Transcription</keyword>
<evidence type="ECO:0000256" key="5">
    <source>
        <dbReference type="ARBA" id="ARBA00023125"/>
    </source>
</evidence>
<dbReference type="NCBIfam" id="TIGR02937">
    <property type="entry name" value="sigma70-ECF"/>
    <property type="match status" value="1"/>
</dbReference>
<dbReference type="RefSeq" id="WP_070088936.1">
    <property type="nucleotide sequence ID" value="NZ_CABMJS010000018.1"/>
</dbReference>
<evidence type="ECO:0000256" key="7">
    <source>
        <dbReference type="ARBA" id="ARBA00024701"/>
    </source>
</evidence>
<sequence length="202" mass="23411">MPNYGQMADEELIRRYREGDRDALDHIMEKYKDQVRKEANAMYLLGGENEDLIQEGMIGLFKAVQDYDGQQGASFFSFSRLCINRQMYSAIAASRRKKHSPLNTYVSFYEDHEESAPLIETMPAGQESSPEELFVSREYAELIESRLEESLSDLEKRVLYLHLRGTDYKTIARLLDKSPKTVDNALQRIKAKTAKILEREKE</sequence>
<reference evidence="9" key="2">
    <citation type="submission" date="2021-09" db="EMBL/GenBank/DDBJ databases">
        <authorList>
            <person name="Gilroy R."/>
        </authorList>
    </citation>
    <scope>NUCLEOTIDE SEQUENCE</scope>
    <source>
        <strain evidence="9">USAMLcec4-12693</strain>
    </source>
</reference>
<dbReference type="PANTHER" id="PTHR30385:SF1">
    <property type="entry name" value="RNA POLYMERASE SIGMA-H FACTOR"/>
    <property type="match status" value="1"/>
</dbReference>
<dbReference type="PIRSF" id="PIRSF002939">
    <property type="entry name" value="RNA_polymerase_sigma-H_factor"/>
    <property type="match status" value="1"/>
</dbReference>
<keyword evidence="3" id="KW-0805">Transcription regulation</keyword>
<dbReference type="InterPro" id="IPR013249">
    <property type="entry name" value="RNA_pol_sigma70_r4_t2"/>
</dbReference>
<evidence type="ECO:0000313" key="10">
    <source>
        <dbReference type="Proteomes" id="UP000813420"/>
    </source>
</evidence>
<dbReference type="InterPro" id="IPR036388">
    <property type="entry name" value="WH-like_DNA-bd_sf"/>
</dbReference>
<name>A0A9D2VZB4_9FIRM</name>
<dbReference type="Gene3D" id="1.20.120.1810">
    <property type="match status" value="1"/>
</dbReference>
<dbReference type="SUPFAM" id="SSF88946">
    <property type="entry name" value="Sigma2 domain of RNA polymerase sigma factors"/>
    <property type="match status" value="1"/>
</dbReference>
<reference evidence="9" key="1">
    <citation type="journal article" date="2021" name="PeerJ">
        <title>Extensive microbial diversity within the chicken gut microbiome revealed by metagenomics and culture.</title>
        <authorList>
            <person name="Gilroy R."/>
            <person name="Ravi A."/>
            <person name="Getino M."/>
            <person name="Pursley I."/>
            <person name="Horton D.L."/>
            <person name="Alikhan N.F."/>
            <person name="Baker D."/>
            <person name="Gharbi K."/>
            <person name="Hall N."/>
            <person name="Watson M."/>
            <person name="Adriaenssens E.M."/>
            <person name="Foster-Nyarko E."/>
            <person name="Jarju S."/>
            <person name="Secka A."/>
            <person name="Antonio M."/>
            <person name="Oren A."/>
            <person name="Chaudhuri R.R."/>
            <person name="La Ragione R."/>
            <person name="Hildebrand F."/>
            <person name="Pallen M.J."/>
        </authorList>
    </citation>
    <scope>NUCLEOTIDE SEQUENCE</scope>
    <source>
        <strain evidence="9">USAMLcec4-12693</strain>
    </source>
</reference>
<keyword evidence="4" id="KW-0731">Sigma factor</keyword>
<dbReference type="PANTHER" id="PTHR30385">
    <property type="entry name" value="SIGMA FACTOR F FLAGELLAR"/>
    <property type="match status" value="1"/>
</dbReference>
<organism evidence="9 10">
    <name type="scientific">Merdimonas faecis</name>
    <dbReference type="NCBI Taxonomy" id="1653435"/>
    <lineage>
        <taxon>Bacteria</taxon>
        <taxon>Bacillati</taxon>
        <taxon>Bacillota</taxon>
        <taxon>Clostridia</taxon>
        <taxon>Lachnospirales</taxon>
        <taxon>Lachnospiraceae</taxon>
        <taxon>Merdimonas</taxon>
    </lineage>
</organism>
<dbReference type="InterPro" id="IPR016032">
    <property type="entry name" value="Sig_transdc_resp-reg_C-effctor"/>
</dbReference>
<evidence type="ECO:0000256" key="6">
    <source>
        <dbReference type="ARBA" id="ARBA00023163"/>
    </source>
</evidence>
<dbReference type="GO" id="GO:0003677">
    <property type="term" value="F:DNA binding"/>
    <property type="evidence" value="ECO:0007669"/>
    <property type="project" value="UniProtKB-KW"/>
</dbReference>
<evidence type="ECO:0000259" key="8">
    <source>
        <dbReference type="PROSITE" id="PS00715"/>
    </source>
</evidence>
<dbReference type="PROSITE" id="PS00715">
    <property type="entry name" value="SIGMA70_1"/>
    <property type="match status" value="1"/>
</dbReference>
<dbReference type="InterPro" id="IPR016371">
    <property type="entry name" value="RNA_pol_sigma-H_factor"/>
</dbReference>
<dbReference type="OrthoDB" id="9783788at2"/>
<dbReference type="InterPro" id="IPR007627">
    <property type="entry name" value="RNA_pol_sigma70_r2"/>
</dbReference>
<keyword evidence="5" id="KW-0238">DNA-binding</keyword>
<evidence type="ECO:0000256" key="1">
    <source>
        <dbReference type="ARBA" id="ARBA00007788"/>
    </source>
</evidence>
<comment type="similarity">
    <text evidence="1">Belongs to the sigma-70 factor family.</text>
</comment>
<gene>
    <name evidence="9" type="ORF">K8V39_10205</name>
</gene>
<dbReference type="AlphaFoldDB" id="A0A9D2VZB4"/>
<dbReference type="InterPro" id="IPR013325">
    <property type="entry name" value="RNA_pol_sigma_r2"/>
</dbReference>
<dbReference type="GO" id="GO:0016987">
    <property type="term" value="F:sigma factor activity"/>
    <property type="evidence" value="ECO:0007669"/>
    <property type="project" value="UniProtKB-KW"/>
</dbReference>
<dbReference type="InterPro" id="IPR014284">
    <property type="entry name" value="RNA_pol_sigma-70_dom"/>
</dbReference>
<evidence type="ECO:0000256" key="4">
    <source>
        <dbReference type="ARBA" id="ARBA00023082"/>
    </source>
</evidence>
<dbReference type="Pfam" id="PF08281">
    <property type="entry name" value="Sigma70_r4_2"/>
    <property type="match status" value="1"/>
</dbReference>
<dbReference type="SUPFAM" id="SSF46894">
    <property type="entry name" value="C-terminal effector domain of the bipartite response regulators"/>
    <property type="match status" value="1"/>
</dbReference>
<dbReference type="PRINTS" id="PR00046">
    <property type="entry name" value="SIGMA70FCT"/>
</dbReference>
<dbReference type="Pfam" id="PF04542">
    <property type="entry name" value="Sigma70_r2"/>
    <property type="match status" value="1"/>
</dbReference>
<feature type="domain" description="RNA polymerase sigma-70" evidence="8">
    <location>
        <begin position="51"/>
        <end position="64"/>
    </location>
</feature>
<comment type="function">
    <text evidence="7">Sigma factors are initiation factors that promote the attachment of RNA polymerase to specific initiation sites and are then released. Sigma-S contributes to the protection against external stress, thus playing a role in cellular fitness and survival.</text>
</comment>
<evidence type="ECO:0000313" key="9">
    <source>
        <dbReference type="EMBL" id="HJH50623.1"/>
    </source>
</evidence>
<comment type="caution">
    <text evidence="9">The sequence shown here is derived from an EMBL/GenBank/DDBJ whole genome shotgun (WGS) entry which is preliminary data.</text>
</comment>
<evidence type="ECO:0000256" key="3">
    <source>
        <dbReference type="ARBA" id="ARBA00023015"/>
    </source>
</evidence>
<proteinExistence type="inferred from homology"/>
<dbReference type="Proteomes" id="UP000813420">
    <property type="component" value="Unassembled WGS sequence"/>
</dbReference>
<dbReference type="Gene3D" id="1.10.10.10">
    <property type="entry name" value="Winged helix-like DNA-binding domain superfamily/Winged helix DNA-binding domain"/>
    <property type="match status" value="1"/>
</dbReference>
<dbReference type="EMBL" id="DYXE01000086">
    <property type="protein sequence ID" value="HJH50623.1"/>
    <property type="molecule type" value="Genomic_DNA"/>
</dbReference>
<accession>A0A9D2VZB4</accession>
<dbReference type="InterPro" id="IPR000943">
    <property type="entry name" value="RNA_pol_sigma70"/>
</dbReference>
<protein>
    <recommendedName>
        <fullName evidence="2">RNA polymerase sigma factor SigS</fullName>
    </recommendedName>
</protein>
<evidence type="ECO:0000256" key="2">
    <source>
        <dbReference type="ARBA" id="ARBA00021245"/>
    </source>
</evidence>